<name>A0AAV5IK16_9ROSI</name>
<protein>
    <submittedName>
        <fullName evidence="1">Uncharacterized protein</fullName>
    </submittedName>
</protein>
<organism evidence="1 2">
    <name type="scientific">Rubroshorea leprosula</name>
    <dbReference type="NCBI Taxonomy" id="152421"/>
    <lineage>
        <taxon>Eukaryota</taxon>
        <taxon>Viridiplantae</taxon>
        <taxon>Streptophyta</taxon>
        <taxon>Embryophyta</taxon>
        <taxon>Tracheophyta</taxon>
        <taxon>Spermatophyta</taxon>
        <taxon>Magnoliopsida</taxon>
        <taxon>eudicotyledons</taxon>
        <taxon>Gunneridae</taxon>
        <taxon>Pentapetalae</taxon>
        <taxon>rosids</taxon>
        <taxon>malvids</taxon>
        <taxon>Malvales</taxon>
        <taxon>Dipterocarpaceae</taxon>
        <taxon>Rubroshorea</taxon>
    </lineage>
</organism>
<accession>A0AAV5IK16</accession>
<evidence type="ECO:0000313" key="2">
    <source>
        <dbReference type="Proteomes" id="UP001054252"/>
    </source>
</evidence>
<dbReference type="EMBL" id="BPVZ01000014">
    <property type="protein sequence ID" value="GKU99432.1"/>
    <property type="molecule type" value="Genomic_DNA"/>
</dbReference>
<reference evidence="1 2" key="1">
    <citation type="journal article" date="2021" name="Commun. Biol.">
        <title>The genome of Shorea leprosula (Dipterocarpaceae) highlights the ecological relevance of drought in aseasonal tropical rainforests.</title>
        <authorList>
            <person name="Ng K.K.S."/>
            <person name="Kobayashi M.J."/>
            <person name="Fawcett J.A."/>
            <person name="Hatakeyama M."/>
            <person name="Paape T."/>
            <person name="Ng C.H."/>
            <person name="Ang C.C."/>
            <person name="Tnah L.H."/>
            <person name="Lee C.T."/>
            <person name="Nishiyama T."/>
            <person name="Sese J."/>
            <person name="O'Brien M.J."/>
            <person name="Copetti D."/>
            <person name="Mohd Noor M.I."/>
            <person name="Ong R.C."/>
            <person name="Putra M."/>
            <person name="Sireger I.Z."/>
            <person name="Indrioko S."/>
            <person name="Kosugi Y."/>
            <person name="Izuno A."/>
            <person name="Isagi Y."/>
            <person name="Lee S.L."/>
            <person name="Shimizu K.K."/>
        </authorList>
    </citation>
    <scope>NUCLEOTIDE SEQUENCE [LARGE SCALE GENOMIC DNA]</scope>
    <source>
        <tissue evidence="1">Leaf</tissue>
    </source>
</reference>
<sequence length="78" mass="9150">MNRKLTVAEAGRWNGSSWSWNIQRRRDPRDREAEELRLMQAMLGDTQMNVAADDEKLWRFNRSSGYTVEGSLQAHDRP</sequence>
<dbReference type="Proteomes" id="UP001054252">
    <property type="component" value="Unassembled WGS sequence"/>
</dbReference>
<proteinExistence type="predicted"/>
<comment type="caution">
    <text evidence="1">The sequence shown here is derived from an EMBL/GenBank/DDBJ whole genome shotgun (WGS) entry which is preliminary data.</text>
</comment>
<gene>
    <name evidence="1" type="ORF">SLEP1_g12285</name>
</gene>
<keyword evidence="2" id="KW-1185">Reference proteome</keyword>
<dbReference type="AlphaFoldDB" id="A0AAV5IK16"/>
<evidence type="ECO:0000313" key="1">
    <source>
        <dbReference type="EMBL" id="GKU99432.1"/>
    </source>
</evidence>